<proteinExistence type="predicted"/>
<dbReference type="PROSITE" id="PS50531">
    <property type="entry name" value="HTH_IS21"/>
    <property type="match status" value="1"/>
</dbReference>
<protein>
    <submittedName>
        <fullName evidence="2">ISL3 family transposase</fullName>
    </submittedName>
</protein>
<dbReference type="InterPro" id="IPR002560">
    <property type="entry name" value="Transposase_DDE"/>
</dbReference>
<dbReference type="Proteomes" id="UP000630887">
    <property type="component" value="Unassembled WGS sequence"/>
</dbReference>
<organism evidence="2 3">
    <name type="scientific">Catellatospora coxensis</name>
    <dbReference type="NCBI Taxonomy" id="310354"/>
    <lineage>
        <taxon>Bacteria</taxon>
        <taxon>Bacillati</taxon>
        <taxon>Actinomycetota</taxon>
        <taxon>Actinomycetes</taxon>
        <taxon>Micromonosporales</taxon>
        <taxon>Micromonosporaceae</taxon>
        <taxon>Catellatospora</taxon>
    </lineage>
</organism>
<dbReference type="Pfam" id="PF01610">
    <property type="entry name" value="DDE_Tnp_ISL3"/>
    <property type="match status" value="2"/>
</dbReference>
<reference evidence="2 3" key="1">
    <citation type="submission" date="2021-01" db="EMBL/GenBank/DDBJ databases">
        <title>Whole genome shotgun sequence of Catellatospora coxensis NBRC 107359.</title>
        <authorList>
            <person name="Komaki H."/>
            <person name="Tamura T."/>
        </authorList>
    </citation>
    <scope>NUCLEOTIDE SEQUENCE [LARGE SCALE GENOMIC DNA]</scope>
    <source>
        <strain evidence="2 3">NBRC 107359</strain>
    </source>
</reference>
<gene>
    <name evidence="2" type="ORF">Cco03nite_03760</name>
</gene>
<dbReference type="EMBL" id="BONI01000002">
    <property type="protein sequence ID" value="GIG03676.1"/>
    <property type="molecule type" value="Genomic_DNA"/>
</dbReference>
<sequence>MRIRARPLGRTARCPVCGQLSARVHGRYRRRLADLAVGGRQVVIVLTVRLFVCQQPDCRVRRFAEQLDGLSSRYARRSPLLRAALEKIGLALAGRAGARLCGHLGLGISRSSLLRLIRALPDPAPVAVWVLGVDDFALRRGHVYGTVLIDLDTHRPVDLLPDRQAATLAAWLEGRSEIEVVCRDRASAYADAVRTGAPAAIEVADRRHLWRNLGEHVEKTVARHYSCLSGDPLELPPPSAPESELLQAAGEAAAVWAETGRLAPRTRKRFEQIQQLQAQGVGIKAIARRLGLARGTVRRFVRAEQVEDLLVTTRAGRPRILDDFKPYLHQRWGAGCTNAATLFAEIRELGYRGTATTLRSYLKPLRNLPHTPARPALPKVRQLTSWLLSRPERLEPAEAEQLQQLLDRCPHLAATAAHVTAFAEMMTGLHGERLNKWIIQVQSDDLPHLHSFANGLKRDHAAVLNGLTLPYSSGAVEGGVNRIKMLKRQMYGRASFDLLRKRVLLAT</sequence>
<dbReference type="Pfam" id="PF14690">
    <property type="entry name" value="Zn_ribbon_ISL3"/>
    <property type="match status" value="1"/>
</dbReference>
<dbReference type="AlphaFoldDB" id="A0A8J3P4G9"/>
<dbReference type="PANTHER" id="PTHR33498:SF1">
    <property type="entry name" value="TRANSPOSASE FOR INSERTION SEQUENCE ELEMENT IS1557"/>
    <property type="match status" value="1"/>
</dbReference>
<evidence type="ECO:0000313" key="2">
    <source>
        <dbReference type="EMBL" id="GIG03676.1"/>
    </source>
</evidence>
<feature type="domain" description="HTH IS21-type" evidence="1">
    <location>
        <begin position="268"/>
        <end position="332"/>
    </location>
</feature>
<comment type="caution">
    <text evidence="2">The sequence shown here is derived from an EMBL/GenBank/DDBJ whole genome shotgun (WGS) entry which is preliminary data.</text>
</comment>
<name>A0A8J3P4G9_9ACTN</name>
<dbReference type="PANTHER" id="PTHR33498">
    <property type="entry name" value="TRANSPOSASE FOR INSERTION SEQUENCE ELEMENT IS1557"/>
    <property type="match status" value="1"/>
</dbReference>
<dbReference type="NCBIfam" id="NF033550">
    <property type="entry name" value="transpos_ISL3"/>
    <property type="match status" value="1"/>
</dbReference>
<dbReference type="InterPro" id="IPR029261">
    <property type="entry name" value="Transposase_Znf"/>
</dbReference>
<dbReference type="RefSeq" id="WP_275412000.1">
    <property type="nucleotide sequence ID" value="NZ_BAAALC010000001.1"/>
</dbReference>
<accession>A0A8J3P4G9</accession>
<dbReference type="InterPro" id="IPR017894">
    <property type="entry name" value="HTH_IS21_transposase_type"/>
</dbReference>
<evidence type="ECO:0000259" key="1">
    <source>
        <dbReference type="PROSITE" id="PS50531"/>
    </source>
</evidence>
<keyword evidence="3" id="KW-1185">Reference proteome</keyword>
<dbReference type="InterPro" id="IPR047951">
    <property type="entry name" value="Transpos_ISL3"/>
</dbReference>
<evidence type="ECO:0000313" key="3">
    <source>
        <dbReference type="Proteomes" id="UP000630887"/>
    </source>
</evidence>